<dbReference type="PRINTS" id="PR00111">
    <property type="entry name" value="ABHYDROLASE"/>
</dbReference>
<comment type="caution">
    <text evidence="2">The sequence shown here is derived from an EMBL/GenBank/DDBJ whole genome shotgun (WGS) entry which is preliminary data.</text>
</comment>
<dbReference type="EMBL" id="MFBY01000008">
    <property type="protein sequence ID" value="OGE14100.1"/>
    <property type="molecule type" value="Genomic_DNA"/>
</dbReference>
<accession>A0A1F5ICP4</accession>
<proteinExistence type="predicted"/>
<dbReference type="AlphaFoldDB" id="A0A1F5ICP4"/>
<reference evidence="2 3" key="1">
    <citation type="journal article" date="2016" name="Nat. Commun.">
        <title>Thousands of microbial genomes shed light on interconnected biogeochemical processes in an aquifer system.</title>
        <authorList>
            <person name="Anantharaman K."/>
            <person name="Brown C.T."/>
            <person name="Hug L.A."/>
            <person name="Sharon I."/>
            <person name="Castelle C.J."/>
            <person name="Probst A.J."/>
            <person name="Thomas B.C."/>
            <person name="Singh A."/>
            <person name="Wilkins M.J."/>
            <person name="Karaoz U."/>
            <person name="Brodie E.L."/>
            <person name="Williams K.H."/>
            <person name="Hubbard S.S."/>
            <person name="Banfield J.F."/>
        </authorList>
    </citation>
    <scope>NUCLEOTIDE SEQUENCE [LARGE SCALE GENOMIC DNA]</scope>
</reference>
<dbReference type="InterPro" id="IPR050266">
    <property type="entry name" value="AB_hydrolase_sf"/>
</dbReference>
<protein>
    <recommendedName>
        <fullName evidence="1">AB hydrolase-1 domain-containing protein</fullName>
    </recommendedName>
</protein>
<organism evidence="2 3">
    <name type="scientific">Candidatus Curtissbacteria bacterium RIFCSPLOWO2_12_FULL_38_9</name>
    <dbReference type="NCBI Taxonomy" id="1797735"/>
    <lineage>
        <taxon>Bacteria</taxon>
        <taxon>Candidatus Curtissiibacteriota</taxon>
    </lineage>
</organism>
<feature type="domain" description="AB hydrolase-1" evidence="1">
    <location>
        <begin position="52"/>
        <end position="240"/>
    </location>
</feature>
<evidence type="ECO:0000313" key="3">
    <source>
        <dbReference type="Proteomes" id="UP000177300"/>
    </source>
</evidence>
<name>A0A1F5ICP4_9BACT</name>
<dbReference type="InterPro" id="IPR029058">
    <property type="entry name" value="AB_hydrolase_fold"/>
</dbReference>
<dbReference type="InterPro" id="IPR000073">
    <property type="entry name" value="AB_hydrolase_1"/>
</dbReference>
<evidence type="ECO:0000313" key="2">
    <source>
        <dbReference type="EMBL" id="OGE14100.1"/>
    </source>
</evidence>
<dbReference type="Pfam" id="PF00561">
    <property type="entry name" value="Abhydrolase_1"/>
    <property type="match status" value="1"/>
</dbReference>
<gene>
    <name evidence="2" type="ORF">A3G14_02295</name>
</gene>
<dbReference type="Proteomes" id="UP000177300">
    <property type="component" value="Unassembled WGS sequence"/>
</dbReference>
<feature type="non-terminal residue" evidence="2">
    <location>
        <position position="243"/>
    </location>
</feature>
<evidence type="ECO:0000259" key="1">
    <source>
        <dbReference type="Pfam" id="PF00561"/>
    </source>
</evidence>
<sequence length="243" mass="26621">MTDERERNNVLAEAGLDQVTGERWNESSRRESTVNVDGVDVHYIQGGKGPDLVLVSGLLGSSRGFDFVTSPLGESYRVTAVDLPGYGVSGQYPRNRRYSPEESAKTVIEVMDKLGIEKAGFVGDSYGCAIGLTVAVNYPDRISSLVLQGPTRIDPLKAITKLPEYVAAKMAKDIQGAKALTYWARRINPEFKNMNSEQLKNADARMSAVLPKAAIQSTFDLLNFDWREYASRLGVPTLVIEGA</sequence>
<dbReference type="PANTHER" id="PTHR43798">
    <property type="entry name" value="MONOACYLGLYCEROL LIPASE"/>
    <property type="match status" value="1"/>
</dbReference>
<dbReference type="Gene3D" id="3.40.50.1820">
    <property type="entry name" value="alpha/beta hydrolase"/>
    <property type="match status" value="1"/>
</dbReference>
<dbReference type="SUPFAM" id="SSF53474">
    <property type="entry name" value="alpha/beta-Hydrolases"/>
    <property type="match status" value="1"/>
</dbReference>